<evidence type="ECO:0000259" key="3">
    <source>
        <dbReference type="PROSITE" id="PS50826"/>
    </source>
</evidence>
<feature type="domain" description="RUN" evidence="3">
    <location>
        <begin position="299"/>
        <end position="478"/>
    </location>
</feature>
<feature type="coiled-coil region" evidence="1">
    <location>
        <begin position="138"/>
        <end position="203"/>
    </location>
</feature>
<evidence type="ECO:0000256" key="1">
    <source>
        <dbReference type="SAM" id="Coils"/>
    </source>
</evidence>
<dbReference type="RefSeq" id="XP_014675156.1">
    <property type="nucleotide sequence ID" value="XM_014819670.1"/>
</dbReference>
<gene>
    <name evidence="5" type="primary">LOC106815235</name>
</gene>
<accession>A0ABM1ESI5</accession>
<feature type="region of interest" description="Disordered" evidence="2">
    <location>
        <begin position="1"/>
        <end position="23"/>
    </location>
</feature>
<dbReference type="PROSITE" id="PS50826">
    <property type="entry name" value="RUN"/>
    <property type="match status" value="1"/>
</dbReference>
<sequence length="489" mass="56241">MMEETDLPLVQQDNCDDHEEEDFDDMDRPLERWAPLGAAMPDWEGEQSHVSELDRLCHLEDEQEELNQSLLSLTTHFGQVQFRLKQIISASPEEIERLLKELEEFAFRGCPDTRGIAVIHPDQDTVDMNEKEHESRIAEQRKKQLALIEQLKQQLQDLENYAYQTGDAGMPQNMVMEKQRVIIDELKQKLKLDMENMEQLDTEQLKQKVNMAVSQIVNPAKAKEQLVSQLKTQIIDLERFIEFLQKEAERSQVEYRCTCPAKGNESDGTCCMVHNRSPRHRLGREADSQKAPAYVCNEALVSAVRKDLAGAIRDLMQHGLMEIGQSRSLVPFVSCAHRPTAELKAMHAWELLLKYYELKDGPEYNATPARKLSQSFDLSVVGGTAITSKQMLLGAIDNVLASHMPYKRSMDSQFKAFICAALNAKKLVVWLRLLFRTQYLTNNFYQPWSYVTKTGFEDAFRLLQKLSTIDFNLPTDLAVRQFQNIKHAF</sequence>
<evidence type="ECO:0000256" key="2">
    <source>
        <dbReference type="SAM" id="MobiDB-lite"/>
    </source>
</evidence>
<dbReference type="PANTHER" id="PTHR15591:SF19">
    <property type="entry name" value="RUN DOMAIN-CONTAINING PROTEIN 1 ISOFORM X1"/>
    <property type="match status" value="1"/>
</dbReference>
<evidence type="ECO:0000313" key="4">
    <source>
        <dbReference type="Proteomes" id="UP000695022"/>
    </source>
</evidence>
<feature type="coiled-coil region" evidence="1">
    <location>
        <begin position="227"/>
        <end position="254"/>
    </location>
</feature>
<organism evidence="4 5">
    <name type="scientific">Priapulus caudatus</name>
    <name type="common">Priapulid worm</name>
    <dbReference type="NCBI Taxonomy" id="37621"/>
    <lineage>
        <taxon>Eukaryota</taxon>
        <taxon>Metazoa</taxon>
        <taxon>Ecdysozoa</taxon>
        <taxon>Scalidophora</taxon>
        <taxon>Priapulida</taxon>
        <taxon>Priapulimorpha</taxon>
        <taxon>Priapulimorphida</taxon>
        <taxon>Priapulidae</taxon>
        <taxon>Priapulus</taxon>
    </lineage>
</organism>
<dbReference type="InterPro" id="IPR037213">
    <property type="entry name" value="Run_dom_sf"/>
</dbReference>
<dbReference type="InterPro" id="IPR004012">
    <property type="entry name" value="Run_dom"/>
</dbReference>
<dbReference type="InterPro" id="IPR058732">
    <property type="entry name" value="RUNDC1_M"/>
</dbReference>
<dbReference type="Pfam" id="PF02759">
    <property type="entry name" value="RUN"/>
    <property type="match status" value="1"/>
</dbReference>
<dbReference type="Proteomes" id="UP000695022">
    <property type="component" value="Unplaced"/>
</dbReference>
<reference evidence="5" key="1">
    <citation type="submission" date="2025-08" db="UniProtKB">
        <authorList>
            <consortium name="RefSeq"/>
        </authorList>
    </citation>
    <scope>IDENTIFICATION</scope>
</reference>
<dbReference type="Gene3D" id="1.20.58.900">
    <property type="match status" value="1"/>
</dbReference>
<evidence type="ECO:0000313" key="5">
    <source>
        <dbReference type="RefSeq" id="XP_014675156.1"/>
    </source>
</evidence>
<dbReference type="SUPFAM" id="SSF140741">
    <property type="entry name" value="RUN domain-like"/>
    <property type="match status" value="1"/>
</dbReference>
<dbReference type="PANTHER" id="PTHR15591">
    <property type="entry name" value="RUN AND SH3 DOMAIN CONTAINING"/>
    <property type="match status" value="1"/>
</dbReference>
<keyword evidence="4" id="KW-1185">Reference proteome</keyword>
<dbReference type="GeneID" id="106815235"/>
<protein>
    <submittedName>
        <fullName evidence="5">RUN domain-containing protein 1-like isoform X2</fullName>
    </submittedName>
</protein>
<proteinExistence type="predicted"/>
<keyword evidence="1" id="KW-0175">Coiled coil</keyword>
<dbReference type="InterPro" id="IPR047343">
    <property type="entry name" value="RUSC1_2"/>
</dbReference>
<dbReference type="CDD" id="cd17683">
    <property type="entry name" value="RUN_RUNDC1"/>
    <property type="match status" value="1"/>
</dbReference>
<feature type="compositionally biased region" description="Acidic residues" evidence="2">
    <location>
        <begin position="14"/>
        <end position="23"/>
    </location>
</feature>
<dbReference type="SMART" id="SM00593">
    <property type="entry name" value="RUN"/>
    <property type="match status" value="1"/>
</dbReference>
<dbReference type="Pfam" id="PF26030">
    <property type="entry name" value="RUNDC1"/>
    <property type="match status" value="1"/>
</dbReference>
<name>A0ABM1ESI5_PRICU</name>